<dbReference type="Gene3D" id="3.10.580.10">
    <property type="entry name" value="CBS-domain"/>
    <property type="match status" value="1"/>
</dbReference>
<dbReference type="InterPro" id="IPR000644">
    <property type="entry name" value="CBS_dom"/>
</dbReference>
<keyword evidence="10" id="KW-0129">CBS domain</keyword>
<evidence type="ECO:0000313" key="13">
    <source>
        <dbReference type="EMBL" id="EZQ02083.1"/>
    </source>
</evidence>
<dbReference type="AlphaFoldDB" id="A0A031LMF5"/>
<dbReference type="PROSITE" id="PS51371">
    <property type="entry name" value="CBS"/>
    <property type="match status" value="1"/>
</dbReference>
<feature type="transmembrane region" description="Helical" evidence="11">
    <location>
        <begin position="211"/>
        <end position="239"/>
    </location>
</feature>
<dbReference type="InterPro" id="IPR046342">
    <property type="entry name" value="CBS_dom_sf"/>
</dbReference>
<dbReference type="CDD" id="cd04603">
    <property type="entry name" value="CBS_pair_KefB_assoc"/>
    <property type="match status" value="1"/>
</dbReference>
<dbReference type="GO" id="GO:1902600">
    <property type="term" value="P:proton transmembrane transport"/>
    <property type="evidence" value="ECO:0007669"/>
    <property type="project" value="InterPro"/>
</dbReference>
<evidence type="ECO:0000256" key="11">
    <source>
        <dbReference type="SAM" id="Phobius"/>
    </source>
</evidence>
<keyword evidence="5 11" id="KW-1133">Transmembrane helix</keyword>
<feature type="transmembrane region" description="Helical" evidence="11">
    <location>
        <begin position="56"/>
        <end position="75"/>
    </location>
</feature>
<dbReference type="Proteomes" id="UP000024332">
    <property type="component" value="Unassembled WGS sequence"/>
</dbReference>
<protein>
    <submittedName>
        <fullName evidence="13">Sodium:proton antiporter</fullName>
    </submittedName>
</protein>
<dbReference type="STRING" id="1160895.CM19_11505"/>
<dbReference type="GO" id="GO:0016020">
    <property type="term" value="C:membrane"/>
    <property type="evidence" value="ECO:0007669"/>
    <property type="project" value="UniProtKB-SubCell"/>
</dbReference>
<dbReference type="InterPro" id="IPR038770">
    <property type="entry name" value="Na+/solute_symporter_sf"/>
</dbReference>
<sequence>MNILIISLLYIGVLLIAAKLAEEGFSRIGLIPFLGPIFIGIILGGGVLDIIRINPIISFFTSLGIIFLLFIAGAEEIGGKIEFRKKLMISSIIQLTIPLIIIIYLLLYLDISNPLILSVPLVMTSVGPLTRLLTDLGISKSELGETIFYQGTLVEIASVILFSIFSSPIQRLPLMIVGVIGLFIFLAVLGSKFAKILDKIEENINTREIELATVIFSILLVGFIAEIVGFNSAIASLFLGYLLRDYLKERTDLLIKLKGITYGLFEPLFFVSIGLYFAKINYEILEIGLILFSAIFITKFLSGYLSAKIINVEKTVNGLGTSVKGGVDASLLISALTLGYIDSINYSISALAISLQALIIPVLFKVKSGYHVKKERKAFLENALGNLSLVFSTCNESLREIIRKINENDLTAIVIVNNEMSPIGYVSVEDLLEIEPSLYEKLTACDLILRDLPRINKKEKIRTALRKFEETRVPIIAVVDDESKIVGTLYEKELLKYISRF</sequence>
<dbReference type="SUPFAM" id="SSF54631">
    <property type="entry name" value="CBS-domain pair"/>
    <property type="match status" value="1"/>
</dbReference>
<dbReference type="PANTHER" id="PTHR43562:SF3">
    <property type="entry name" value="SODIUM ION_PROTON EXCHANGER (EUROFUNG)"/>
    <property type="match status" value="1"/>
</dbReference>
<feature type="transmembrane region" description="Helical" evidence="11">
    <location>
        <begin position="284"/>
        <end position="305"/>
    </location>
</feature>
<dbReference type="GO" id="GO:0015297">
    <property type="term" value="F:antiporter activity"/>
    <property type="evidence" value="ECO:0007669"/>
    <property type="project" value="UniProtKB-KW"/>
</dbReference>
<evidence type="ECO:0000256" key="2">
    <source>
        <dbReference type="ARBA" id="ARBA00022448"/>
    </source>
</evidence>
<dbReference type="GO" id="GO:0006814">
    <property type="term" value="P:sodium ion transport"/>
    <property type="evidence" value="ECO:0007669"/>
    <property type="project" value="UniProtKB-KW"/>
</dbReference>
<dbReference type="RefSeq" id="WP_048100466.1">
    <property type="nucleotide sequence ID" value="NZ_JFZT01000057.1"/>
</dbReference>
<evidence type="ECO:0000256" key="7">
    <source>
        <dbReference type="ARBA" id="ARBA00023065"/>
    </source>
</evidence>
<feature type="domain" description="CBS" evidence="12">
    <location>
        <begin position="448"/>
        <end position="501"/>
    </location>
</feature>
<evidence type="ECO:0000259" key="12">
    <source>
        <dbReference type="PROSITE" id="PS51371"/>
    </source>
</evidence>
<keyword evidence="8 11" id="KW-0472">Membrane</keyword>
<organism evidence="13 14">
    <name type="scientific">Candidatus Acidianus copahuensis</name>
    <dbReference type="NCBI Taxonomy" id="1160895"/>
    <lineage>
        <taxon>Archaea</taxon>
        <taxon>Thermoproteota</taxon>
        <taxon>Thermoprotei</taxon>
        <taxon>Sulfolobales</taxon>
        <taxon>Sulfolobaceae</taxon>
        <taxon>Acidianus</taxon>
    </lineage>
</organism>
<dbReference type="PANTHER" id="PTHR43562">
    <property type="entry name" value="NAPA-TYPE SODIUM/HYDROGEN ANTIPORTER"/>
    <property type="match status" value="1"/>
</dbReference>
<evidence type="ECO:0000256" key="9">
    <source>
        <dbReference type="ARBA" id="ARBA00023201"/>
    </source>
</evidence>
<keyword evidence="3" id="KW-0050">Antiport</keyword>
<dbReference type="EMBL" id="JFZT01000057">
    <property type="protein sequence ID" value="EZQ02083.1"/>
    <property type="molecule type" value="Genomic_DNA"/>
</dbReference>
<feature type="transmembrane region" description="Helical" evidence="11">
    <location>
        <begin position="172"/>
        <end position="190"/>
    </location>
</feature>
<comment type="subcellular location">
    <subcellularLocation>
        <location evidence="1">Membrane</location>
        <topology evidence="1">Multi-pass membrane protein</topology>
    </subcellularLocation>
</comment>
<feature type="transmembrane region" description="Helical" evidence="11">
    <location>
        <begin position="259"/>
        <end position="277"/>
    </location>
</feature>
<reference evidence="13 14" key="1">
    <citation type="submission" date="2014-03" db="EMBL/GenBank/DDBJ databases">
        <title>Draft genome sequence of the novel thermoacidophilic archaea Acidianus copahuensis ALE1 strain, isolated from Copahue volcanic area in Neuquen Argentina.</title>
        <authorList>
            <person name="Urbieta M.S."/>
            <person name="Rascovan N."/>
            <person name="Castro C."/>
            <person name="Revale S."/>
            <person name="Giaveno M.A."/>
            <person name="Vazquez M.P."/>
            <person name="Donati E.R."/>
        </authorList>
    </citation>
    <scope>NUCLEOTIDE SEQUENCE [LARGE SCALE GENOMIC DNA]</scope>
    <source>
        <strain evidence="13 14">ALE1</strain>
    </source>
</reference>
<accession>A0A031LMF5</accession>
<name>A0A031LMF5_9CREN</name>
<dbReference type="Pfam" id="PF00999">
    <property type="entry name" value="Na_H_Exchanger"/>
    <property type="match status" value="1"/>
</dbReference>
<dbReference type="InterPro" id="IPR006153">
    <property type="entry name" value="Cation/H_exchanger_TM"/>
</dbReference>
<keyword evidence="2" id="KW-0813">Transport</keyword>
<keyword evidence="14" id="KW-1185">Reference proteome</keyword>
<evidence type="ECO:0000256" key="8">
    <source>
        <dbReference type="ARBA" id="ARBA00023136"/>
    </source>
</evidence>
<keyword evidence="6" id="KW-0915">Sodium</keyword>
<dbReference type="Gene3D" id="1.20.1530.20">
    <property type="match status" value="1"/>
</dbReference>
<proteinExistence type="predicted"/>
<evidence type="ECO:0000256" key="3">
    <source>
        <dbReference type="ARBA" id="ARBA00022449"/>
    </source>
</evidence>
<dbReference type="Pfam" id="PF00571">
    <property type="entry name" value="CBS"/>
    <property type="match status" value="2"/>
</dbReference>
<evidence type="ECO:0000256" key="5">
    <source>
        <dbReference type="ARBA" id="ARBA00022989"/>
    </source>
</evidence>
<dbReference type="SMART" id="SM00116">
    <property type="entry name" value="CBS"/>
    <property type="match status" value="2"/>
</dbReference>
<comment type="caution">
    <text evidence="13">The sequence shown here is derived from an EMBL/GenBank/DDBJ whole genome shotgun (WGS) entry which is preliminary data.</text>
</comment>
<evidence type="ECO:0000256" key="4">
    <source>
        <dbReference type="ARBA" id="ARBA00022692"/>
    </source>
</evidence>
<feature type="transmembrane region" description="Helical" evidence="11">
    <location>
        <begin position="28"/>
        <end position="50"/>
    </location>
</feature>
<feature type="transmembrane region" description="Helical" evidence="11">
    <location>
        <begin position="87"/>
        <end position="109"/>
    </location>
</feature>
<evidence type="ECO:0000256" key="1">
    <source>
        <dbReference type="ARBA" id="ARBA00004141"/>
    </source>
</evidence>
<keyword evidence="4 11" id="KW-0812">Transmembrane</keyword>
<gene>
    <name evidence="13" type="ORF">CM19_11505</name>
</gene>
<keyword evidence="7" id="KW-0406">Ion transport</keyword>
<keyword evidence="9" id="KW-0739">Sodium transport</keyword>
<evidence type="ECO:0000313" key="14">
    <source>
        <dbReference type="Proteomes" id="UP000024332"/>
    </source>
</evidence>
<dbReference type="OrthoDB" id="12029at2157"/>
<feature type="transmembrane region" description="Helical" evidence="11">
    <location>
        <begin position="344"/>
        <end position="364"/>
    </location>
</feature>
<evidence type="ECO:0000256" key="6">
    <source>
        <dbReference type="ARBA" id="ARBA00023053"/>
    </source>
</evidence>
<evidence type="ECO:0000256" key="10">
    <source>
        <dbReference type="PROSITE-ProRule" id="PRU00703"/>
    </source>
</evidence>
<feature type="transmembrane region" description="Helical" evidence="11">
    <location>
        <begin position="6"/>
        <end position="21"/>
    </location>
</feature>